<dbReference type="EMBL" id="MT631053">
    <property type="protein sequence ID" value="QNO44987.1"/>
    <property type="molecule type" value="Genomic_DNA"/>
</dbReference>
<gene>
    <name evidence="2" type="ORF">EEEAIAPH_00007</name>
    <name evidence="1" type="ORF">FCKFGMDP_00006</name>
    <name evidence="3" type="ORF">HIABLJNJ_00002</name>
</gene>
<protein>
    <recommendedName>
        <fullName evidence="4">BON domain-containing protein</fullName>
    </recommendedName>
</protein>
<evidence type="ECO:0000313" key="1">
    <source>
        <dbReference type="EMBL" id="QNO44581.1"/>
    </source>
</evidence>
<accession>A0A7G9YAN1</accession>
<dbReference type="EMBL" id="MT631064">
    <property type="protein sequence ID" value="QNO45065.1"/>
    <property type="molecule type" value="Genomic_DNA"/>
</dbReference>
<proteinExistence type="predicted"/>
<sequence>MGSIRLRGVCARVDDKSVLEKVKSIREILGTEYRIIIEKDRICVEGDIADHETRKKIDGILAG</sequence>
<dbReference type="AlphaFoldDB" id="A0A7G9YAN1"/>
<evidence type="ECO:0008006" key="4">
    <source>
        <dbReference type="Google" id="ProtNLM"/>
    </source>
</evidence>
<dbReference type="EMBL" id="MT630988">
    <property type="protein sequence ID" value="QNO44581.1"/>
    <property type="molecule type" value="Genomic_DNA"/>
</dbReference>
<reference evidence="3" key="1">
    <citation type="submission" date="2020-06" db="EMBL/GenBank/DDBJ databases">
        <title>Unique genomic features of the anaerobic methanotrophic archaea.</title>
        <authorList>
            <person name="Chadwick G.L."/>
            <person name="Skennerton C.T."/>
            <person name="Laso-Perez R."/>
            <person name="Leu A.O."/>
            <person name="Speth D.R."/>
            <person name="Yu H."/>
            <person name="Morgan-Lang C."/>
            <person name="Hatzenpichler R."/>
            <person name="Goudeau D."/>
            <person name="Malmstrom R."/>
            <person name="Brazelton W.J."/>
            <person name="Woyke T."/>
            <person name="Hallam S.J."/>
            <person name="Tyson G.W."/>
            <person name="Wegener G."/>
            <person name="Boetius A."/>
            <person name="Orphan V."/>
        </authorList>
    </citation>
    <scope>NUCLEOTIDE SEQUENCE</scope>
</reference>
<name>A0A7G9YAN1_9EURY</name>
<evidence type="ECO:0000313" key="2">
    <source>
        <dbReference type="EMBL" id="QNO44987.1"/>
    </source>
</evidence>
<organism evidence="3">
    <name type="scientific">Candidatus Methanogaster sp. ANME-2c ERB4</name>
    <dbReference type="NCBI Taxonomy" id="2759911"/>
    <lineage>
        <taxon>Archaea</taxon>
        <taxon>Methanobacteriati</taxon>
        <taxon>Methanobacteriota</taxon>
        <taxon>Stenosarchaea group</taxon>
        <taxon>Methanomicrobia</taxon>
        <taxon>Methanosarcinales</taxon>
        <taxon>ANME-2 cluster</taxon>
        <taxon>Candidatus Methanogasteraceae</taxon>
        <taxon>Candidatus Methanogaster</taxon>
    </lineage>
</organism>
<evidence type="ECO:0000313" key="3">
    <source>
        <dbReference type="EMBL" id="QNO45065.1"/>
    </source>
</evidence>